<accession>A0A165UGE6</accession>
<keyword evidence="5 6" id="KW-0326">Glycosidase</keyword>
<dbReference type="Pfam" id="PF07745">
    <property type="entry name" value="Glyco_hydro_53"/>
    <property type="match status" value="1"/>
</dbReference>
<evidence type="ECO:0000256" key="5">
    <source>
        <dbReference type="ARBA" id="ARBA00023295"/>
    </source>
</evidence>
<dbReference type="InParanoid" id="A0A165UGE6"/>
<evidence type="ECO:0000313" key="7">
    <source>
        <dbReference type="EMBL" id="KZT28117.1"/>
    </source>
</evidence>
<dbReference type="PANTHER" id="PTHR34983">
    <property type="entry name" value="ARABINOGALACTAN ENDO-BETA-1,4-GALACTANASE A"/>
    <property type="match status" value="1"/>
</dbReference>
<evidence type="ECO:0000256" key="6">
    <source>
        <dbReference type="RuleBase" id="RU361192"/>
    </source>
</evidence>
<gene>
    <name evidence="7" type="ORF">NEOLEDRAFT_1130094</name>
</gene>
<organism evidence="7 8">
    <name type="scientific">Neolentinus lepideus HHB14362 ss-1</name>
    <dbReference type="NCBI Taxonomy" id="1314782"/>
    <lineage>
        <taxon>Eukaryota</taxon>
        <taxon>Fungi</taxon>
        <taxon>Dikarya</taxon>
        <taxon>Basidiomycota</taxon>
        <taxon>Agaricomycotina</taxon>
        <taxon>Agaricomycetes</taxon>
        <taxon>Gloeophyllales</taxon>
        <taxon>Gloeophyllaceae</taxon>
        <taxon>Neolentinus</taxon>
    </lineage>
</organism>
<name>A0A165UGE6_9AGAM</name>
<dbReference type="InterPro" id="IPR017853">
    <property type="entry name" value="GH"/>
</dbReference>
<dbReference type="EC" id="3.2.1.89" evidence="3 6"/>
<proteinExistence type="inferred from homology"/>
<comment type="similarity">
    <text evidence="2 6">Belongs to the glycosyl hydrolase 53 family.</text>
</comment>
<comment type="catalytic activity">
    <reaction evidence="1 6">
        <text>The enzyme specifically hydrolyzes (1-&gt;4)-beta-D-galactosidic linkages in type I arabinogalactans.</text>
        <dbReference type="EC" id="3.2.1.89"/>
    </reaction>
</comment>
<protein>
    <recommendedName>
        <fullName evidence="3 6">Arabinogalactan endo-beta-1,4-galactanase</fullName>
        <ecNumber evidence="3 6">3.2.1.89</ecNumber>
    </recommendedName>
</protein>
<keyword evidence="8" id="KW-1185">Reference proteome</keyword>
<dbReference type="OrthoDB" id="110914at2759"/>
<dbReference type="EMBL" id="KV425559">
    <property type="protein sequence ID" value="KZT28117.1"/>
    <property type="molecule type" value="Genomic_DNA"/>
</dbReference>
<evidence type="ECO:0000313" key="8">
    <source>
        <dbReference type="Proteomes" id="UP000076761"/>
    </source>
</evidence>
<dbReference type="SUPFAM" id="SSF51445">
    <property type="entry name" value="(Trans)glycosidases"/>
    <property type="match status" value="1"/>
</dbReference>
<keyword evidence="4 6" id="KW-0378">Hydrolase</keyword>
<dbReference type="GO" id="GO:0045490">
    <property type="term" value="P:pectin catabolic process"/>
    <property type="evidence" value="ECO:0007669"/>
    <property type="project" value="TreeGrafter"/>
</dbReference>
<evidence type="ECO:0000256" key="2">
    <source>
        <dbReference type="ARBA" id="ARBA00010687"/>
    </source>
</evidence>
<feature type="chain" id="PRO_5007748595" description="Arabinogalactan endo-beta-1,4-galactanase" evidence="6">
    <location>
        <begin position="23"/>
        <end position="346"/>
    </location>
</feature>
<evidence type="ECO:0000256" key="3">
    <source>
        <dbReference type="ARBA" id="ARBA00012556"/>
    </source>
</evidence>
<dbReference type="AlphaFoldDB" id="A0A165UGE6"/>
<feature type="signal peptide" evidence="6">
    <location>
        <begin position="1"/>
        <end position="22"/>
    </location>
</feature>
<dbReference type="PANTHER" id="PTHR34983:SF1">
    <property type="entry name" value="ARABINOGALACTAN ENDO-BETA-1,4-GALACTANASE A"/>
    <property type="match status" value="1"/>
</dbReference>
<dbReference type="Gene3D" id="3.20.20.80">
    <property type="entry name" value="Glycosidases"/>
    <property type="match status" value="1"/>
</dbReference>
<sequence>MRMVPFTVYLSFLASLAISVNGLTYKCADFSSLLVNEAAGITYTDSGVSEKFDTVLARHGTNLARIRVWTAGDYNLPQALVIAKRAKAAGMDLLVDLHYSDSWADPGKQHIPSSWPTDLSGLNTKIYNYTKGLVQSFVAQGTPITFLQIGNEINSGILWPVGEISENGYSGLSQLLRSGVQGARAASSSVKTMIHLANGWDQSGVTSFYKNVFIPGALSPNDVDIMGFSFYPFYNTRATLSALQSSMSSITKAYGKQFMVVETDWPEACSSTSLSEPSIPVSVSGQQTWVAGIRNVLQEVGGGLGICYWEPGWIGNAALGSSCSDALLVNSDGTTRASINIFKADM</sequence>
<keyword evidence="6" id="KW-0732">Signal</keyword>
<dbReference type="GO" id="GO:0015926">
    <property type="term" value="F:glucosidase activity"/>
    <property type="evidence" value="ECO:0007669"/>
    <property type="project" value="InterPro"/>
</dbReference>
<reference evidence="7 8" key="1">
    <citation type="journal article" date="2016" name="Mol. Biol. Evol.">
        <title>Comparative Genomics of Early-Diverging Mushroom-Forming Fungi Provides Insights into the Origins of Lignocellulose Decay Capabilities.</title>
        <authorList>
            <person name="Nagy L.G."/>
            <person name="Riley R."/>
            <person name="Tritt A."/>
            <person name="Adam C."/>
            <person name="Daum C."/>
            <person name="Floudas D."/>
            <person name="Sun H."/>
            <person name="Yadav J.S."/>
            <person name="Pangilinan J."/>
            <person name="Larsson K.H."/>
            <person name="Matsuura K."/>
            <person name="Barry K."/>
            <person name="Labutti K."/>
            <person name="Kuo R."/>
            <person name="Ohm R.A."/>
            <person name="Bhattacharya S.S."/>
            <person name="Shirouzu T."/>
            <person name="Yoshinaga Y."/>
            <person name="Martin F.M."/>
            <person name="Grigoriev I.V."/>
            <person name="Hibbett D.S."/>
        </authorList>
    </citation>
    <scope>NUCLEOTIDE SEQUENCE [LARGE SCALE GENOMIC DNA]</scope>
    <source>
        <strain evidence="7 8">HHB14362 ss-1</strain>
    </source>
</reference>
<dbReference type="Proteomes" id="UP000076761">
    <property type="component" value="Unassembled WGS sequence"/>
</dbReference>
<dbReference type="InterPro" id="IPR011683">
    <property type="entry name" value="Glyco_hydro_53"/>
</dbReference>
<dbReference type="GO" id="GO:0031218">
    <property type="term" value="F:arabinogalactan endo-1,4-beta-galactosidase activity"/>
    <property type="evidence" value="ECO:0007669"/>
    <property type="project" value="UniProtKB-EC"/>
</dbReference>
<evidence type="ECO:0000256" key="4">
    <source>
        <dbReference type="ARBA" id="ARBA00022801"/>
    </source>
</evidence>
<dbReference type="STRING" id="1314782.A0A165UGE6"/>
<evidence type="ECO:0000256" key="1">
    <source>
        <dbReference type="ARBA" id="ARBA00001695"/>
    </source>
</evidence>